<dbReference type="PROSITE" id="PS00491">
    <property type="entry name" value="PROLINE_PEPTIDASE"/>
    <property type="match status" value="1"/>
</dbReference>
<dbReference type="SUPFAM" id="SSF55920">
    <property type="entry name" value="Creatinase/aminopeptidase"/>
    <property type="match status" value="1"/>
</dbReference>
<proteinExistence type="inferred from homology"/>
<keyword evidence="5" id="KW-0464">Manganese</keyword>
<name>A0A9P6FB15_9FUNG</name>
<evidence type="ECO:0000259" key="8">
    <source>
        <dbReference type="SMART" id="SM01011"/>
    </source>
</evidence>
<organism evidence="9 10">
    <name type="scientific">Mortierella hygrophila</name>
    <dbReference type="NCBI Taxonomy" id="979708"/>
    <lineage>
        <taxon>Eukaryota</taxon>
        <taxon>Fungi</taxon>
        <taxon>Fungi incertae sedis</taxon>
        <taxon>Mucoromycota</taxon>
        <taxon>Mortierellomycotina</taxon>
        <taxon>Mortierellomycetes</taxon>
        <taxon>Mortierellales</taxon>
        <taxon>Mortierellaceae</taxon>
        <taxon>Mortierella</taxon>
    </lineage>
</organism>
<dbReference type="Proteomes" id="UP000723463">
    <property type="component" value="Unassembled WGS sequence"/>
</dbReference>
<sequence length="649" mass="72954">MLSRIGLKYPARLHCEKVASFLSDVDRHEAIILARGTQTQNRDNTDTELDFRQESNFLYLTGVQEADFYFLYDIPNTKAYLIAPEENPTLAVWKGPDYTDEQLLARYDVDVVVRYPGLLELLRDEIRPRKIHGWNRPEQGLPLGNKALEHELEHYISHRLIRPAEPTATSATTSTYKSSTVDDRTHHHHGPYGDHNGHRCGHHKHRHHDHDHDHEHDDPRPPRDPKAPVRVTILEALILARINKTPIEIALSRESTRITSDAHRLIMKSARPGMFEYQLEALFRYECARQGAKNQAYLPIVGTAVNAAYLHYTRNDTQIKDGDLVLIDAACEADCYGSDVTRTFPVNGRFSKEQAEIYNLVLEMQTSVINRMEQGVDWREMATLSQRIGVRGLKRLGILKGDDTDLIESGIIRIFYPHGLGHLLGLNVHDDGLGLSIQLPPSTSAAASKSEVAVEGFLGTKESPVTFHRTNIGELAPPSTRRSRASKAGSTSLYATPSTKLEPGMLLTVEPGIYFNPAQLERALSVPYASQYLDEPTLKRYMAVGGVRIEDVVLVLPNGQVENITTAPKILSEVEGIVQEGQEEYQRSQRMGDIAQHESGYSVSEKKVSKKATPTIPHRSSSSEEEIPRGIKKRVGVFKKILRAIRNMF</sequence>
<dbReference type="SMART" id="SM01011">
    <property type="entry name" value="AMP_N"/>
    <property type="match status" value="1"/>
</dbReference>
<feature type="compositionally biased region" description="Low complexity" evidence="7">
    <location>
        <begin position="167"/>
        <end position="179"/>
    </location>
</feature>
<evidence type="ECO:0000256" key="6">
    <source>
        <dbReference type="RuleBase" id="RU000590"/>
    </source>
</evidence>
<gene>
    <name evidence="9" type="ORF">EC957_009636</name>
</gene>
<dbReference type="GO" id="GO:0006508">
    <property type="term" value="P:proteolysis"/>
    <property type="evidence" value="ECO:0007669"/>
    <property type="project" value="TreeGrafter"/>
</dbReference>
<dbReference type="GO" id="GO:0030145">
    <property type="term" value="F:manganese ion binding"/>
    <property type="evidence" value="ECO:0007669"/>
    <property type="project" value="InterPro"/>
</dbReference>
<protein>
    <recommendedName>
        <fullName evidence="8">Aminopeptidase P N-terminal domain-containing protein</fullName>
    </recommendedName>
</protein>
<dbReference type="InterPro" id="IPR052433">
    <property type="entry name" value="X-Pro_dipept-like"/>
</dbReference>
<comment type="similarity">
    <text evidence="2 6">Belongs to the peptidase M24B family.</text>
</comment>
<dbReference type="AlphaFoldDB" id="A0A9P6FB15"/>
<evidence type="ECO:0000256" key="3">
    <source>
        <dbReference type="ARBA" id="ARBA00022723"/>
    </source>
</evidence>
<evidence type="ECO:0000313" key="10">
    <source>
        <dbReference type="Proteomes" id="UP000723463"/>
    </source>
</evidence>
<reference evidence="9" key="1">
    <citation type="journal article" date="2020" name="Fungal Divers.">
        <title>Resolving the Mortierellaceae phylogeny through synthesis of multi-gene phylogenetics and phylogenomics.</title>
        <authorList>
            <person name="Vandepol N."/>
            <person name="Liber J."/>
            <person name="Desiro A."/>
            <person name="Na H."/>
            <person name="Kennedy M."/>
            <person name="Barry K."/>
            <person name="Grigoriev I.V."/>
            <person name="Miller A.N."/>
            <person name="O'Donnell K."/>
            <person name="Stajich J.E."/>
            <person name="Bonito G."/>
        </authorList>
    </citation>
    <scope>NUCLEOTIDE SEQUENCE</scope>
    <source>
        <strain evidence="9">NRRL 2591</strain>
    </source>
</reference>
<dbReference type="InterPro" id="IPR007865">
    <property type="entry name" value="Aminopep_P_N"/>
</dbReference>
<feature type="domain" description="Aminopeptidase P N-terminal" evidence="8">
    <location>
        <begin position="9"/>
        <end position="141"/>
    </location>
</feature>
<feature type="compositionally biased region" description="Basic and acidic residues" evidence="7">
    <location>
        <begin position="210"/>
        <end position="227"/>
    </location>
</feature>
<evidence type="ECO:0000313" key="9">
    <source>
        <dbReference type="EMBL" id="KAF9546559.1"/>
    </source>
</evidence>
<evidence type="ECO:0000256" key="1">
    <source>
        <dbReference type="ARBA" id="ARBA00001936"/>
    </source>
</evidence>
<dbReference type="Pfam" id="PF00557">
    <property type="entry name" value="Peptidase_M24"/>
    <property type="match status" value="1"/>
</dbReference>
<feature type="compositionally biased region" description="Basic and acidic residues" evidence="7">
    <location>
        <begin position="180"/>
        <end position="197"/>
    </location>
</feature>
<feature type="compositionally biased region" description="Basic residues" evidence="7">
    <location>
        <begin position="198"/>
        <end position="209"/>
    </location>
</feature>
<dbReference type="GO" id="GO:0070006">
    <property type="term" value="F:metalloaminopeptidase activity"/>
    <property type="evidence" value="ECO:0007669"/>
    <property type="project" value="InterPro"/>
</dbReference>
<comment type="cofactor">
    <cofactor evidence="1">
        <name>Mn(2+)</name>
        <dbReference type="ChEBI" id="CHEBI:29035"/>
    </cofactor>
</comment>
<evidence type="ECO:0000256" key="2">
    <source>
        <dbReference type="ARBA" id="ARBA00008766"/>
    </source>
</evidence>
<evidence type="ECO:0000256" key="7">
    <source>
        <dbReference type="SAM" id="MobiDB-lite"/>
    </source>
</evidence>
<keyword evidence="4" id="KW-0378">Hydrolase</keyword>
<dbReference type="Gene3D" id="3.40.350.10">
    <property type="entry name" value="Creatinase/prolidase N-terminal domain"/>
    <property type="match status" value="1"/>
</dbReference>
<dbReference type="InterPro" id="IPR001131">
    <property type="entry name" value="Peptidase_M24B_aminopep-P_CS"/>
</dbReference>
<keyword evidence="10" id="KW-1185">Reference proteome</keyword>
<evidence type="ECO:0000256" key="5">
    <source>
        <dbReference type="ARBA" id="ARBA00023211"/>
    </source>
</evidence>
<accession>A0A9P6FB15</accession>
<dbReference type="InterPro" id="IPR029149">
    <property type="entry name" value="Creatin/AminoP/Spt16_N"/>
</dbReference>
<dbReference type="InterPro" id="IPR000994">
    <property type="entry name" value="Pept_M24"/>
</dbReference>
<dbReference type="Pfam" id="PF05195">
    <property type="entry name" value="AMP_N"/>
    <property type="match status" value="1"/>
</dbReference>
<dbReference type="CDD" id="cd01087">
    <property type="entry name" value="Prolidase"/>
    <property type="match status" value="1"/>
</dbReference>
<keyword evidence="3 6" id="KW-0479">Metal-binding</keyword>
<dbReference type="InterPro" id="IPR036005">
    <property type="entry name" value="Creatinase/aminopeptidase-like"/>
</dbReference>
<comment type="caution">
    <text evidence="9">The sequence shown here is derived from an EMBL/GenBank/DDBJ whole genome shotgun (WGS) entry which is preliminary data.</text>
</comment>
<dbReference type="SUPFAM" id="SSF53092">
    <property type="entry name" value="Creatinase/prolidase N-terminal domain"/>
    <property type="match status" value="1"/>
</dbReference>
<feature type="region of interest" description="Disordered" evidence="7">
    <location>
        <begin position="592"/>
        <end position="628"/>
    </location>
</feature>
<dbReference type="PANTHER" id="PTHR43226">
    <property type="entry name" value="XAA-PRO AMINOPEPTIDASE 3"/>
    <property type="match status" value="1"/>
</dbReference>
<feature type="region of interest" description="Disordered" evidence="7">
    <location>
        <begin position="163"/>
        <end position="227"/>
    </location>
</feature>
<evidence type="ECO:0000256" key="4">
    <source>
        <dbReference type="ARBA" id="ARBA00022801"/>
    </source>
</evidence>
<dbReference type="EMBL" id="JAAAXW010000054">
    <property type="protein sequence ID" value="KAF9546559.1"/>
    <property type="molecule type" value="Genomic_DNA"/>
</dbReference>
<dbReference type="PANTHER" id="PTHR43226:SF1">
    <property type="entry name" value="XAA-PRO DIPEPTIDASE"/>
    <property type="match status" value="1"/>
</dbReference>
<dbReference type="Gene3D" id="3.90.230.10">
    <property type="entry name" value="Creatinase/methionine aminopeptidase superfamily"/>
    <property type="match status" value="1"/>
</dbReference>